<proteinExistence type="inferred from homology"/>
<keyword evidence="3 6" id="KW-0812">Transmembrane</keyword>
<feature type="transmembrane region" description="Helical" evidence="6">
    <location>
        <begin position="140"/>
        <end position="163"/>
    </location>
</feature>
<dbReference type="GO" id="GO:0046873">
    <property type="term" value="F:metal ion transmembrane transporter activity"/>
    <property type="evidence" value="ECO:0007669"/>
    <property type="project" value="InterPro"/>
</dbReference>
<feature type="transmembrane region" description="Helical" evidence="6">
    <location>
        <begin position="69"/>
        <end position="88"/>
    </location>
</feature>
<dbReference type="GO" id="GO:0016020">
    <property type="term" value="C:membrane"/>
    <property type="evidence" value="ECO:0007669"/>
    <property type="project" value="UniProtKB-SubCell"/>
</dbReference>
<dbReference type="PANTHER" id="PTHR12608">
    <property type="entry name" value="TRANSMEMBRANE PROTEIN HTP-1 RELATED"/>
    <property type="match status" value="1"/>
</dbReference>
<feature type="transmembrane region" description="Helical" evidence="6">
    <location>
        <begin position="175"/>
        <end position="193"/>
    </location>
</feature>
<gene>
    <name evidence="7" type="ORF">JQS30_10805</name>
</gene>
<dbReference type="KEGG" id="nav:JQS30_10805"/>
<dbReference type="EMBL" id="CP070496">
    <property type="protein sequence ID" value="QSB04288.1"/>
    <property type="molecule type" value="Genomic_DNA"/>
</dbReference>
<evidence type="ECO:0000256" key="2">
    <source>
        <dbReference type="ARBA" id="ARBA00009190"/>
    </source>
</evidence>
<reference evidence="7" key="1">
    <citation type="submission" date="2021-02" db="EMBL/GenBank/DDBJ databases">
        <title>Natronoglycomyces albus gen. nov., sp. nov, a haloalkaliphilic actinobacterium from a soda solonchak soil.</title>
        <authorList>
            <person name="Sorokin D.Y."/>
            <person name="Khijniak T.V."/>
            <person name="Zakharycheva A.P."/>
            <person name="Boueva O.V."/>
            <person name="Ariskina E.V."/>
            <person name="Hahnke R.L."/>
            <person name="Bunk B."/>
            <person name="Sproer C."/>
            <person name="Schumann P."/>
            <person name="Evtushenko L.I."/>
            <person name="Kublanov I.V."/>
        </authorList>
    </citation>
    <scope>NUCLEOTIDE SEQUENCE</scope>
    <source>
        <strain evidence="7">DSM 106290</strain>
    </source>
</reference>
<evidence type="ECO:0000256" key="6">
    <source>
        <dbReference type="RuleBase" id="RU365102"/>
    </source>
</evidence>
<keyword evidence="5 6" id="KW-0472">Membrane</keyword>
<dbReference type="AlphaFoldDB" id="A0A895XRP6"/>
<dbReference type="Pfam" id="PF01169">
    <property type="entry name" value="GDT1"/>
    <property type="match status" value="2"/>
</dbReference>
<keyword evidence="4 6" id="KW-1133">Transmembrane helix</keyword>
<feature type="transmembrane region" description="Helical" evidence="6">
    <location>
        <begin position="108"/>
        <end position="133"/>
    </location>
</feature>
<evidence type="ECO:0000256" key="4">
    <source>
        <dbReference type="ARBA" id="ARBA00022989"/>
    </source>
</evidence>
<dbReference type="RefSeq" id="WP_213170286.1">
    <property type="nucleotide sequence ID" value="NZ_CP070496.1"/>
</dbReference>
<evidence type="ECO:0000256" key="1">
    <source>
        <dbReference type="ARBA" id="ARBA00004141"/>
    </source>
</evidence>
<dbReference type="Proteomes" id="UP000662939">
    <property type="component" value="Chromosome"/>
</dbReference>
<accession>A0A895XRP6</accession>
<organism evidence="7 8">
    <name type="scientific">Natronoglycomyces albus</name>
    <dbReference type="NCBI Taxonomy" id="2811108"/>
    <lineage>
        <taxon>Bacteria</taxon>
        <taxon>Bacillati</taxon>
        <taxon>Actinomycetota</taxon>
        <taxon>Actinomycetes</taxon>
        <taxon>Glycomycetales</taxon>
        <taxon>Glycomycetaceae</taxon>
        <taxon>Natronoglycomyces</taxon>
    </lineage>
</organism>
<sequence>MDGFTTALLVSIGVVFLAELGDKSQIMALTFASRYRFWPVLIGISAAAALLHAISVAIGFGLGLTLPTGWITLAAAVVFLAFALWTVLEKDDDDDGADTQPSARWWRAPVLTIFMAFVLAEIGDKTMLATIVLATQYQPWGVWAGATVGMVTSSLIAIAVGAFLGKTLPKQAVRYGAAVLFALFGLFLAYEGIRMLLS</sequence>
<feature type="transmembrane region" description="Helical" evidence="6">
    <location>
        <begin position="37"/>
        <end position="62"/>
    </location>
</feature>
<name>A0A895XRP6_9ACTN</name>
<protein>
    <recommendedName>
        <fullName evidence="6">GDT1 family protein</fullName>
    </recommendedName>
</protein>
<comment type="similarity">
    <text evidence="2 6">Belongs to the GDT1 family.</text>
</comment>
<dbReference type="PANTHER" id="PTHR12608:SF1">
    <property type="entry name" value="TRANSMEMBRANE PROTEIN 165"/>
    <property type="match status" value="1"/>
</dbReference>
<evidence type="ECO:0000313" key="7">
    <source>
        <dbReference type="EMBL" id="QSB04288.1"/>
    </source>
</evidence>
<evidence type="ECO:0000256" key="3">
    <source>
        <dbReference type="ARBA" id="ARBA00022692"/>
    </source>
</evidence>
<keyword evidence="8" id="KW-1185">Reference proteome</keyword>
<comment type="subcellular location">
    <subcellularLocation>
        <location evidence="1 6">Membrane</location>
        <topology evidence="1 6">Multi-pass membrane protein</topology>
    </subcellularLocation>
</comment>
<dbReference type="InterPro" id="IPR001727">
    <property type="entry name" value="GDT1-like"/>
</dbReference>
<evidence type="ECO:0000313" key="8">
    <source>
        <dbReference type="Proteomes" id="UP000662939"/>
    </source>
</evidence>
<evidence type="ECO:0000256" key="5">
    <source>
        <dbReference type="ARBA" id="ARBA00023136"/>
    </source>
</evidence>